<comment type="caution">
    <text evidence="6">The sequence shown here is derived from an EMBL/GenBank/DDBJ whole genome shotgun (WGS) entry which is preliminary data.</text>
</comment>
<dbReference type="GO" id="GO:0046983">
    <property type="term" value="F:protein dimerization activity"/>
    <property type="evidence" value="ECO:0007669"/>
    <property type="project" value="InterPro"/>
</dbReference>
<evidence type="ECO:0000313" key="6">
    <source>
        <dbReference type="EMBL" id="RYM95266.1"/>
    </source>
</evidence>
<sequence>MQKRLKNIAHPFLAFIIAAFSLVFECDVWLFTPPKQWWFISVLMLAQALAISCYWSPVWCSVALLLLNGVGEYAISGYAQFTSYFMFLAVILICYKTSNRIAAALCLLMMSYTCLETMIRPGSFTGYGCLAFCMIYAVASTIGRYMAWEQRRMERMRESVMVESRLRQLEANQYLAAYLHDALSQELALISMETQLHAVDKSVPDEERWRRVSDYTQNALADLRGIITQLRGDGDFKKNGDESENVVALLRREAAAGDRLLHDHGFSGETVLESAQDANMHSSELCGLLSLICHELYTNMLKHAETARPYHVSISLSSSHVCIRYANGIGEQSVAGGGNGLRSLQSLITSMGGDFSHDADDGGWSGTVEIPLQ</sequence>
<keyword evidence="4" id="KW-1133">Transmembrane helix</keyword>
<name>A0A8B3RIT9_BIFAN</name>
<feature type="transmembrane region" description="Helical" evidence="4">
    <location>
        <begin position="101"/>
        <end position="119"/>
    </location>
</feature>
<feature type="transmembrane region" description="Helical" evidence="4">
    <location>
        <begin position="38"/>
        <end position="67"/>
    </location>
</feature>
<evidence type="ECO:0000256" key="2">
    <source>
        <dbReference type="ARBA" id="ARBA00022777"/>
    </source>
</evidence>
<accession>A0A8B3RIT9</accession>
<dbReference type="GO" id="GO:0000155">
    <property type="term" value="F:phosphorelay sensor kinase activity"/>
    <property type="evidence" value="ECO:0007669"/>
    <property type="project" value="InterPro"/>
</dbReference>
<proteinExistence type="predicted"/>
<keyword evidence="4" id="KW-0812">Transmembrane</keyword>
<keyword evidence="2 6" id="KW-0418">Kinase</keyword>
<dbReference type="AlphaFoldDB" id="A0A8B3RIT9"/>
<organism evidence="6 7">
    <name type="scientific">Bifidobacterium animalis subsp. lactis</name>
    <name type="common">Bifidobacterium lactis</name>
    <dbReference type="NCBI Taxonomy" id="302911"/>
    <lineage>
        <taxon>Bacteria</taxon>
        <taxon>Bacillati</taxon>
        <taxon>Actinomycetota</taxon>
        <taxon>Actinomycetes</taxon>
        <taxon>Bifidobacteriales</taxon>
        <taxon>Bifidobacteriaceae</taxon>
        <taxon>Bifidobacterium</taxon>
    </lineage>
</organism>
<evidence type="ECO:0000256" key="3">
    <source>
        <dbReference type="ARBA" id="ARBA00023012"/>
    </source>
</evidence>
<feature type="transmembrane region" description="Helical" evidence="4">
    <location>
        <begin position="12"/>
        <end position="31"/>
    </location>
</feature>
<feature type="domain" description="Signal transduction histidine kinase subgroup 3 dimerisation and phosphoacceptor" evidence="5">
    <location>
        <begin position="176"/>
        <end position="232"/>
    </location>
</feature>
<dbReference type="InterPro" id="IPR036890">
    <property type="entry name" value="HATPase_C_sf"/>
</dbReference>
<evidence type="ECO:0000256" key="4">
    <source>
        <dbReference type="SAM" id="Phobius"/>
    </source>
</evidence>
<dbReference type="InterPro" id="IPR050482">
    <property type="entry name" value="Sensor_HK_TwoCompSys"/>
</dbReference>
<dbReference type="Gene3D" id="3.30.565.10">
    <property type="entry name" value="Histidine kinase-like ATPase, C-terminal domain"/>
    <property type="match status" value="1"/>
</dbReference>
<dbReference type="EMBL" id="RSCO01000020">
    <property type="protein sequence ID" value="RYM95266.1"/>
    <property type="molecule type" value="Genomic_DNA"/>
</dbReference>
<protein>
    <submittedName>
        <fullName evidence="6">Signal transduction histidine kinase</fullName>
    </submittedName>
</protein>
<dbReference type="Proteomes" id="UP000293613">
    <property type="component" value="Unassembled WGS sequence"/>
</dbReference>
<keyword evidence="1" id="KW-0808">Transferase</keyword>
<dbReference type="PANTHER" id="PTHR24421">
    <property type="entry name" value="NITRATE/NITRITE SENSOR PROTEIN NARX-RELATED"/>
    <property type="match status" value="1"/>
</dbReference>
<keyword evidence="3" id="KW-0902">Two-component regulatory system</keyword>
<dbReference type="InterPro" id="IPR011712">
    <property type="entry name" value="Sig_transdc_His_kin_sub3_dim/P"/>
</dbReference>
<feature type="transmembrane region" description="Helical" evidence="4">
    <location>
        <begin position="125"/>
        <end position="147"/>
    </location>
</feature>
<evidence type="ECO:0000259" key="5">
    <source>
        <dbReference type="Pfam" id="PF07730"/>
    </source>
</evidence>
<dbReference type="Pfam" id="PF07730">
    <property type="entry name" value="HisKA_3"/>
    <property type="match status" value="1"/>
</dbReference>
<evidence type="ECO:0000256" key="1">
    <source>
        <dbReference type="ARBA" id="ARBA00022679"/>
    </source>
</evidence>
<gene>
    <name evidence="6" type="ORF">PG2011B_0735</name>
</gene>
<feature type="transmembrane region" description="Helical" evidence="4">
    <location>
        <begin position="73"/>
        <end position="94"/>
    </location>
</feature>
<evidence type="ECO:0000313" key="7">
    <source>
        <dbReference type="Proteomes" id="UP000293613"/>
    </source>
</evidence>
<reference evidence="6 7" key="1">
    <citation type="journal article" date="2019" name="Appl. Environ. Microbiol.">
        <title>Dissecting the evolutionary development of the Bifidobacterium animalis species through comparative genomics analyses.</title>
        <authorList>
            <person name="Lugli G.A."/>
            <person name="Mancino W."/>
            <person name="Milani C."/>
            <person name="Duranti S."/>
            <person name="Mancabelli L."/>
            <person name="Napoli S."/>
            <person name="Mangifesta M."/>
            <person name="Viappiani A."/>
            <person name="Anzalone R."/>
            <person name="Longhi G."/>
            <person name="van Sinderen D."/>
            <person name="Ventura M."/>
            <person name="Turroni F."/>
        </authorList>
    </citation>
    <scope>NUCLEOTIDE SEQUENCE [LARGE SCALE GENOMIC DNA]</scope>
    <source>
        <strain evidence="6 7">2011B</strain>
    </source>
</reference>
<dbReference type="GO" id="GO:0016020">
    <property type="term" value="C:membrane"/>
    <property type="evidence" value="ECO:0007669"/>
    <property type="project" value="InterPro"/>
</dbReference>
<keyword evidence="4" id="KW-0472">Membrane</keyword>